<dbReference type="GO" id="GO:0052381">
    <property type="term" value="F:tRNA dimethylallyltransferase activity"/>
    <property type="evidence" value="ECO:0007669"/>
    <property type="project" value="TreeGrafter"/>
</dbReference>
<evidence type="ECO:0000256" key="7">
    <source>
        <dbReference type="ARBA" id="ARBA00051744"/>
    </source>
</evidence>
<evidence type="ECO:0000256" key="2">
    <source>
        <dbReference type="ARBA" id="ARBA00022679"/>
    </source>
</evidence>
<sequence length="405" mass="43849">MALLLFFSQQISSPRLLRDAIAPAPLMDAENSLLPPHRKDKVVFVLGATGTGKSKLAIALAIHFDGEVVNSDKMQVYSGLDVITNKVTQAEAADIPHHLLGGVHPDADFTAADFRREAALAVASIVARGRLPIVAGGSNSYIEALVDGEAGEFRRRYDCCFLWVDVDLPVLHKFVAARVDKMVQQGLLDEARSVFDPNNGDYTRGVRRSIGVPELDRYFRVEAEAAADEETLERLCAAAIDEIKVNTCKLTVCQLLKIHRFCRLEGWDVSRIDATEAFLERDDYRDNNDNINDNNKSNNNNNTNNNNCTVLHGNRDLEKDENTKKAIINGGDQNNSTDDHENVYYYVGDKNIAVEVMVEKAVLAAATAAAAAADEVSDDAKTTATAAAAAVTAAATATAAGATTV</sequence>
<dbReference type="SUPFAM" id="SSF52540">
    <property type="entry name" value="P-loop containing nucleoside triphosphate hydrolases"/>
    <property type="match status" value="1"/>
</dbReference>
<keyword evidence="4" id="KW-0547">Nucleotide-binding</keyword>
<dbReference type="EC" id="2.5.1.112" evidence="10"/>
<comment type="function">
    <text evidence="9">Involved in cytokinin biosynthesis. Catalyzes the transfer of an isopentenyl group from dimethylallyl diphosphate (DMAPP) to ATP and ADP.</text>
</comment>
<evidence type="ECO:0000313" key="12">
    <source>
        <dbReference type="EMBL" id="CAD1833616.1"/>
    </source>
</evidence>
<dbReference type="GO" id="GO:0006400">
    <property type="term" value="P:tRNA modification"/>
    <property type="evidence" value="ECO:0007669"/>
    <property type="project" value="TreeGrafter"/>
</dbReference>
<dbReference type="Gene3D" id="3.40.50.300">
    <property type="entry name" value="P-loop containing nucleotide triphosphate hydrolases"/>
    <property type="match status" value="1"/>
</dbReference>
<dbReference type="EMBL" id="LR862151">
    <property type="protein sequence ID" value="CAD1833616.1"/>
    <property type="molecule type" value="Genomic_DNA"/>
</dbReference>
<dbReference type="GO" id="GO:0005524">
    <property type="term" value="F:ATP binding"/>
    <property type="evidence" value="ECO:0007669"/>
    <property type="project" value="UniProtKB-KW"/>
</dbReference>
<gene>
    <name evidence="12" type="ORF">CB5_LOCUS16827</name>
</gene>
<reference evidence="12" key="1">
    <citation type="submission" date="2020-07" db="EMBL/GenBank/DDBJ databases">
        <authorList>
            <person name="Lin J."/>
        </authorList>
    </citation>
    <scope>NUCLEOTIDE SEQUENCE</scope>
</reference>
<evidence type="ECO:0000256" key="9">
    <source>
        <dbReference type="ARBA" id="ARBA00055191"/>
    </source>
</evidence>
<protein>
    <recommendedName>
        <fullName evidence="10">adenylate dimethylallyltransferase (ADP/ATP-dependent)</fullName>
        <ecNumber evidence="10">2.5.1.112</ecNumber>
    </recommendedName>
</protein>
<evidence type="ECO:0000256" key="11">
    <source>
        <dbReference type="SAM" id="MobiDB-lite"/>
    </source>
</evidence>
<proteinExistence type="inferred from homology"/>
<dbReference type="PANTHER" id="PTHR11088:SF74">
    <property type="entry name" value="ADENYLATE ISOPENTENYLTRANSFERASE 5, CHLOROPLASTIC"/>
    <property type="match status" value="1"/>
</dbReference>
<dbReference type="GO" id="GO:0052622">
    <property type="term" value="F:ATP/ADP dimethylallyltransferase activity"/>
    <property type="evidence" value="ECO:0007669"/>
    <property type="project" value="UniProtKB-EC"/>
</dbReference>
<comment type="similarity">
    <text evidence="1">Belongs to the IPP transferase family.</text>
</comment>
<name>A0A6V7PSQ3_ANACO</name>
<keyword evidence="3" id="KW-0203">Cytokinin biosynthesis</keyword>
<dbReference type="GO" id="GO:0009691">
    <property type="term" value="P:cytokinin biosynthetic process"/>
    <property type="evidence" value="ECO:0007669"/>
    <property type="project" value="UniProtKB-KW"/>
</dbReference>
<dbReference type="Pfam" id="PF01715">
    <property type="entry name" value="IPPT"/>
    <property type="match status" value="2"/>
</dbReference>
<evidence type="ECO:0000256" key="5">
    <source>
        <dbReference type="ARBA" id="ARBA00022840"/>
    </source>
</evidence>
<dbReference type="InterPro" id="IPR027417">
    <property type="entry name" value="P-loop_NTPase"/>
</dbReference>
<dbReference type="InterPro" id="IPR039657">
    <property type="entry name" value="Dimethylallyltransferase"/>
</dbReference>
<evidence type="ECO:0000256" key="10">
    <source>
        <dbReference type="ARBA" id="ARBA00066838"/>
    </source>
</evidence>
<organism evidence="12">
    <name type="scientific">Ananas comosus var. bracteatus</name>
    <name type="common">red pineapple</name>
    <dbReference type="NCBI Taxonomy" id="296719"/>
    <lineage>
        <taxon>Eukaryota</taxon>
        <taxon>Viridiplantae</taxon>
        <taxon>Streptophyta</taxon>
        <taxon>Embryophyta</taxon>
        <taxon>Tracheophyta</taxon>
        <taxon>Spermatophyta</taxon>
        <taxon>Magnoliopsida</taxon>
        <taxon>Liliopsida</taxon>
        <taxon>Poales</taxon>
        <taxon>Bromeliaceae</taxon>
        <taxon>Bromelioideae</taxon>
        <taxon>Ananas</taxon>
    </lineage>
</organism>
<comment type="catalytic activity">
    <reaction evidence="8">
        <text>dimethylallyl diphosphate + ADP = N(6)-(dimethylallyl)adenosine 5'-diphosphate + diphosphate</text>
        <dbReference type="Rhea" id="RHEA:36327"/>
        <dbReference type="ChEBI" id="CHEBI:33019"/>
        <dbReference type="ChEBI" id="CHEBI:57623"/>
        <dbReference type="ChEBI" id="CHEBI:73533"/>
        <dbReference type="ChEBI" id="CHEBI:456216"/>
        <dbReference type="EC" id="2.5.1.112"/>
    </reaction>
</comment>
<keyword evidence="6" id="KW-0809">Transit peptide</keyword>
<evidence type="ECO:0000256" key="1">
    <source>
        <dbReference type="ARBA" id="ARBA00005842"/>
    </source>
</evidence>
<dbReference type="AlphaFoldDB" id="A0A6V7PSQ3"/>
<keyword evidence="2" id="KW-0808">Transferase</keyword>
<dbReference type="Gene3D" id="1.10.287.890">
    <property type="entry name" value="Crystal structure of tRNA isopentenylpyrophosphate transferase (bh2366) domain"/>
    <property type="match status" value="1"/>
</dbReference>
<evidence type="ECO:0000256" key="4">
    <source>
        <dbReference type="ARBA" id="ARBA00022741"/>
    </source>
</evidence>
<dbReference type="GO" id="GO:0005739">
    <property type="term" value="C:mitochondrion"/>
    <property type="evidence" value="ECO:0007669"/>
    <property type="project" value="TreeGrafter"/>
</dbReference>
<feature type="compositionally biased region" description="Low complexity" evidence="11">
    <location>
        <begin position="289"/>
        <end position="307"/>
    </location>
</feature>
<evidence type="ECO:0000256" key="6">
    <source>
        <dbReference type="ARBA" id="ARBA00022946"/>
    </source>
</evidence>
<evidence type="ECO:0000256" key="3">
    <source>
        <dbReference type="ARBA" id="ARBA00022712"/>
    </source>
</evidence>
<dbReference type="FunFam" id="1.10.287.890:FF:000002">
    <property type="entry name" value="Adenylate isopentenyltransferase 5, chloroplastic"/>
    <property type="match status" value="1"/>
</dbReference>
<dbReference type="GO" id="GO:0009824">
    <property type="term" value="F:AMP dimethylallyltransferase activity"/>
    <property type="evidence" value="ECO:0007669"/>
    <property type="project" value="UniProtKB-ARBA"/>
</dbReference>
<feature type="region of interest" description="Disordered" evidence="11">
    <location>
        <begin position="284"/>
        <end position="307"/>
    </location>
</feature>
<keyword evidence="5" id="KW-0067">ATP-binding</keyword>
<evidence type="ECO:0000256" key="8">
    <source>
        <dbReference type="ARBA" id="ARBA00052386"/>
    </source>
</evidence>
<comment type="catalytic activity">
    <reaction evidence="7">
        <text>dimethylallyl diphosphate + ATP = N(6)-(dimethylallyl)adenosine 5'-triphosphate + diphosphate</text>
        <dbReference type="Rhea" id="RHEA:36331"/>
        <dbReference type="ChEBI" id="CHEBI:30616"/>
        <dbReference type="ChEBI" id="CHEBI:33019"/>
        <dbReference type="ChEBI" id="CHEBI:57623"/>
        <dbReference type="ChEBI" id="CHEBI:73532"/>
        <dbReference type="EC" id="2.5.1.112"/>
    </reaction>
</comment>
<dbReference type="PANTHER" id="PTHR11088">
    <property type="entry name" value="TRNA DIMETHYLALLYLTRANSFERASE"/>
    <property type="match status" value="1"/>
</dbReference>
<accession>A0A6V7PSQ3</accession>